<dbReference type="EMBL" id="AVFL01000022">
    <property type="protein sequence ID" value="EWY37893.1"/>
    <property type="molecule type" value="Genomic_DNA"/>
</dbReference>
<dbReference type="GO" id="GO:0008270">
    <property type="term" value="F:zinc ion binding"/>
    <property type="evidence" value="ECO:0007669"/>
    <property type="project" value="InterPro"/>
</dbReference>
<evidence type="ECO:0000256" key="1">
    <source>
        <dbReference type="ARBA" id="ARBA00000098"/>
    </source>
</evidence>
<keyword evidence="8" id="KW-0479">Metal-binding</keyword>
<dbReference type="PANTHER" id="PTHR46322:SF1">
    <property type="entry name" value="PUROMYCIN-SENSITIVE AMINOPEPTIDASE"/>
    <property type="match status" value="1"/>
</dbReference>
<dbReference type="GO" id="GO:0016285">
    <property type="term" value="F:alanyl aminopeptidase activity"/>
    <property type="evidence" value="ECO:0007669"/>
    <property type="project" value="UniProtKB-EC"/>
</dbReference>
<comment type="function">
    <text evidence="12">Aminopeptidase N is involved in the degradation of intracellular peptides generated by protein breakdown during normal growth as well as in response to nutrient starvation.</text>
</comment>
<keyword evidence="10" id="KW-0862">Zinc</keyword>
<evidence type="ECO:0000256" key="3">
    <source>
        <dbReference type="ARBA" id="ARBA00010136"/>
    </source>
</evidence>
<accession>W9H2A0</accession>
<dbReference type="Gene3D" id="2.60.40.1840">
    <property type="match status" value="1"/>
</dbReference>
<sequence length="893" mass="98357">MDKNAPQAIHLKDYAPPPYLIDTVDLAFDLGEDVTRVQSKLAMRSNPALAPASATGGGPLVLDGQDMRLVSVALDGRALDPSEYSVGPDSLTLPNPPADFILEIVTELRPQENTSLSGLYRTSGNFCTQCEAEGFRKITYFLDRPDVMARYRTTITADAMRYPVMLSNGNLVAASKMEADGRHTVSWEDPFAKPSYLFALVAGVLVHIEDTHVTKSGRTVALRIYVEPGNQDKCDHAMASLKKSMTWDEEVYGLEYDLDIFMIVAVGDFNMGAMENKGLNVFNTKYVLAKPETATDTDFLGVEAVVAHEYFHNWTGNRVTCRDWFQLSLKEGLTVFRDQEFSSDMHSRPVKRIADVQRLRAAQFPEDSGPMAHPIRPDSYIEINNFYTTTVYEKGAEVVRMIHTLLGADGFRKGMDLYFQRHDGQAVTCDDFVAAMADATSVDLGQFRRWYSQAGTPELDVTGAHDAAARTYRLTVRQSCPPTPGQPVKQPFHIPLALGLLDPSGADMPLRLAGEAAPAGTSRVLDVMEAEQVFDFVDVAEAPVPSLLRGFSAPVKLRFPHGVDDLTFLMANDSDAFNRWEAGQTLATRLMLDLVADRAAGRPLELSPGFIAAFGKILKDPTLDPAFAAQALTLPSEGYLGQQMPVIDVDGIHEVRAFCRRAIATALRDDLIATHRALGGNEPFAIDAAAIGRRSLKNLALGYLMALEESGREGTEAVELCVGQFHNAHAMTDVIAALGCLADTDLPQREVALRRFYDLWKDEPLVVDKWFSIQAMSERPGTLEEVKALLGHPAFEIRNPNKVYALIGGFAGGNPVRFHDIGGGGYRFLADQVLTLNALNPQVASRMVKMFARWRKYDPRRQALMRAELERIVQTPGLSRDVFEIASKSLEGA</sequence>
<dbReference type="CDD" id="cd09600">
    <property type="entry name" value="M1_APN"/>
    <property type="match status" value="1"/>
</dbReference>
<evidence type="ECO:0000256" key="4">
    <source>
        <dbReference type="ARBA" id="ARBA00012564"/>
    </source>
</evidence>
<keyword evidence="19" id="KW-1185">Reference proteome</keyword>
<dbReference type="FunFam" id="1.10.390.10:FF:000002">
    <property type="entry name" value="Aminopeptidase N"/>
    <property type="match status" value="1"/>
</dbReference>
<evidence type="ECO:0000256" key="5">
    <source>
        <dbReference type="ARBA" id="ARBA00015611"/>
    </source>
</evidence>
<dbReference type="InterPro" id="IPR014782">
    <property type="entry name" value="Peptidase_M1_dom"/>
</dbReference>
<dbReference type="PATRIC" id="fig|1385369.3.peg.5041"/>
<proteinExistence type="inferred from homology"/>
<organism evidence="18 19">
    <name type="scientific">Skermanella stibiiresistens SB22</name>
    <dbReference type="NCBI Taxonomy" id="1385369"/>
    <lineage>
        <taxon>Bacteria</taxon>
        <taxon>Pseudomonadati</taxon>
        <taxon>Pseudomonadota</taxon>
        <taxon>Alphaproteobacteria</taxon>
        <taxon>Rhodospirillales</taxon>
        <taxon>Azospirillaceae</taxon>
        <taxon>Skermanella</taxon>
    </lineage>
</organism>
<evidence type="ECO:0000259" key="15">
    <source>
        <dbReference type="Pfam" id="PF11940"/>
    </source>
</evidence>
<evidence type="ECO:0000313" key="19">
    <source>
        <dbReference type="Proteomes" id="UP000019486"/>
    </source>
</evidence>
<evidence type="ECO:0000256" key="7">
    <source>
        <dbReference type="ARBA" id="ARBA00022670"/>
    </source>
</evidence>
<dbReference type="FunFam" id="2.60.40.1840:FF:000001">
    <property type="entry name" value="Aminopeptidase N"/>
    <property type="match status" value="1"/>
</dbReference>
<dbReference type="Gene3D" id="1.25.50.10">
    <property type="entry name" value="Peptidase M1, alanyl aminopeptidase, C-terminal domain"/>
    <property type="match status" value="1"/>
</dbReference>
<keyword evidence="9" id="KW-0378">Hydrolase</keyword>
<comment type="caution">
    <text evidence="18">The sequence shown here is derived from an EMBL/GenBank/DDBJ whole genome shotgun (WGS) entry which is preliminary data.</text>
</comment>
<dbReference type="InterPro" id="IPR001930">
    <property type="entry name" value="Peptidase_M1"/>
</dbReference>
<comment type="catalytic activity">
    <reaction evidence="1">
        <text>Release of an N-terminal amino acid, Xaa-|-Yaa- from a peptide, amide or arylamide. Xaa is preferably Ala, but may be most amino acids including Pro (slow action). When a terminal hydrophobic residue is followed by a prolyl residue, the two may be released as an intact Xaa-Pro dipeptide.</text>
        <dbReference type="EC" id="3.4.11.2"/>
    </reaction>
</comment>
<feature type="domain" description="Peptidase M1 membrane alanine aminopeptidase" evidence="14">
    <location>
        <begin position="237"/>
        <end position="450"/>
    </location>
</feature>
<feature type="domain" description="Aminopeptidase N-like N-terminal" evidence="17">
    <location>
        <begin position="98"/>
        <end position="197"/>
    </location>
</feature>
<dbReference type="InterPro" id="IPR012779">
    <property type="entry name" value="Peptidase_M1_pepN"/>
</dbReference>
<evidence type="ECO:0000256" key="10">
    <source>
        <dbReference type="ARBA" id="ARBA00022833"/>
    </source>
</evidence>
<evidence type="ECO:0000256" key="6">
    <source>
        <dbReference type="ARBA" id="ARBA00022438"/>
    </source>
</evidence>
<dbReference type="MEROPS" id="M01.005"/>
<dbReference type="InterPro" id="IPR045357">
    <property type="entry name" value="Aminopeptidase_N-like_N"/>
</dbReference>
<dbReference type="RefSeq" id="WP_037458029.1">
    <property type="nucleotide sequence ID" value="NZ_AVFL01000022.1"/>
</dbReference>
<name>W9H2A0_9PROT</name>
<dbReference type="Gene3D" id="1.10.390.10">
    <property type="entry name" value="Neutral Protease Domain 2"/>
    <property type="match status" value="1"/>
</dbReference>
<dbReference type="Pfam" id="PF17900">
    <property type="entry name" value="Peptidase_M1_N"/>
    <property type="match status" value="1"/>
</dbReference>
<dbReference type="Proteomes" id="UP000019486">
    <property type="component" value="Unassembled WGS sequence"/>
</dbReference>
<evidence type="ECO:0000256" key="8">
    <source>
        <dbReference type="ARBA" id="ARBA00022723"/>
    </source>
</evidence>
<comment type="cofactor">
    <cofactor evidence="2">
        <name>Zn(2+)</name>
        <dbReference type="ChEBI" id="CHEBI:29105"/>
    </cofactor>
</comment>
<dbReference type="InterPro" id="IPR042097">
    <property type="entry name" value="Aminopeptidase_N-like_N_sf"/>
</dbReference>
<dbReference type="InterPro" id="IPR038438">
    <property type="entry name" value="PepN_Ig-like_sf"/>
</dbReference>
<feature type="domain" description="Peptidase M1 alanyl aminopeptidase C-terminal" evidence="16">
    <location>
        <begin position="564"/>
        <end position="891"/>
    </location>
</feature>
<dbReference type="SUPFAM" id="SSF63737">
    <property type="entry name" value="Leukotriene A4 hydrolase N-terminal domain"/>
    <property type="match status" value="1"/>
</dbReference>
<dbReference type="PANTHER" id="PTHR46322">
    <property type="entry name" value="PUROMYCIN-SENSITIVE AMINOPEPTIDASE"/>
    <property type="match status" value="1"/>
</dbReference>
<feature type="domain" description="Peptidase M1 alanyl aminopeptidase Ig-like fold" evidence="15">
    <location>
        <begin position="455"/>
        <end position="558"/>
    </location>
</feature>
<dbReference type="SUPFAM" id="SSF55486">
    <property type="entry name" value="Metalloproteases ('zincins'), catalytic domain"/>
    <property type="match status" value="1"/>
</dbReference>
<evidence type="ECO:0000259" key="14">
    <source>
        <dbReference type="Pfam" id="PF01433"/>
    </source>
</evidence>
<dbReference type="OrthoDB" id="100605at2"/>
<evidence type="ECO:0000313" key="18">
    <source>
        <dbReference type="EMBL" id="EWY37893.1"/>
    </source>
</evidence>
<evidence type="ECO:0000256" key="12">
    <source>
        <dbReference type="ARBA" id="ARBA00059739"/>
    </source>
</evidence>
<dbReference type="GO" id="GO:0006508">
    <property type="term" value="P:proteolysis"/>
    <property type="evidence" value="ECO:0007669"/>
    <property type="project" value="UniProtKB-UniRule"/>
</dbReference>
<keyword evidence="11" id="KW-0482">Metalloprotease</keyword>
<evidence type="ECO:0000256" key="11">
    <source>
        <dbReference type="ARBA" id="ARBA00023049"/>
    </source>
</evidence>
<dbReference type="Pfam" id="PF01433">
    <property type="entry name" value="Peptidase_M1"/>
    <property type="match status" value="1"/>
</dbReference>
<dbReference type="Pfam" id="PF17432">
    <property type="entry name" value="DUF3458_C"/>
    <property type="match status" value="1"/>
</dbReference>
<dbReference type="Pfam" id="PF11940">
    <property type="entry name" value="DUF3458"/>
    <property type="match status" value="1"/>
</dbReference>
<gene>
    <name evidence="18" type="primary">pepN</name>
    <name evidence="18" type="ORF">N825_15945</name>
</gene>
<dbReference type="InterPro" id="IPR027268">
    <property type="entry name" value="Peptidase_M4/M1_CTD_sf"/>
</dbReference>
<evidence type="ECO:0000259" key="17">
    <source>
        <dbReference type="Pfam" id="PF17900"/>
    </source>
</evidence>
<dbReference type="PRINTS" id="PR00756">
    <property type="entry name" value="ALADIPTASE"/>
</dbReference>
<dbReference type="InterPro" id="IPR035414">
    <property type="entry name" value="Peptidase_M1_pepN_Ig-like"/>
</dbReference>
<dbReference type="FunFam" id="2.60.40.1730:FF:000005">
    <property type="entry name" value="Aminopeptidase N"/>
    <property type="match status" value="1"/>
</dbReference>
<dbReference type="NCBIfam" id="TIGR02414">
    <property type="entry name" value="pepN_proteo"/>
    <property type="match status" value="1"/>
</dbReference>
<dbReference type="STRING" id="1385369.N825_15945"/>
<reference evidence="18 19" key="1">
    <citation type="submission" date="2013-08" db="EMBL/GenBank/DDBJ databases">
        <title>The genome sequence of Skermanella stibiiresistens.</title>
        <authorList>
            <person name="Zhu W."/>
            <person name="Wang G."/>
        </authorList>
    </citation>
    <scope>NUCLEOTIDE SEQUENCE [LARGE SCALE GENOMIC DNA]</scope>
    <source>
        <strain evidence="18 19">SB22</strain>
    </source>
</reference>
<evidence type="ECO:0000256" key="13">
    <source>
        <dbReference type="NCBIfam" id="TIGR02414"/>
    </source>
</evidence>
<dbReference type="InterPro" id="IPR024601">
    <property type="entry name" value="Peptidase_M1_pepN_C"/>
</dbReference>
<keyword evidence="6 18" id="KW-0031">Aminopeptidase</keyword>
<dbReference type="InterPro" id="IPR037144">
    <property type="entry name" value="Peptidase_M1_pepN_C_sf"/>
</dbReference>
<keyword evidence="7" id="KW-0645">Protease</keyword>
<dbReference type="EC" id="3.4.11.2" evidence="4 13"/>
<dbReference type="Gene3D" id="2.60.40.1730">
    <property type="entry name" value="tricorn interacting facor f3 domain"/>
    <property type="match status" value="1"/>
</dbReference>
<dbReference type="FunFam" id="3.30.2010.30:FF:000002">
    <property type="entry name" value="Putative aminopeptidase N"/>
    <property type="match status" value="1"/>
</dbReference>
<comment type="similarity">
    <text evidence="3">Belongs to the peptidase M1 family.</text>
</comment>
<dbReference type="AlphaFoldDB" id="W9H2A0"/>
<evidence type="ECO:0000259" key="16">
    <source>
        <dbReference type="Pfam" id="PF17432"/>
    </source>
</evidence>
<evidence type="ECO:0000256" key="2">
    <source>
        <dbReference type="ARBA" id="ARBA00001947"/>
    </source>
</evidence>
<protein>
    <recommendedName>
        <fullName evidence="5 13">Aminopeptidase N</fullName>
        <ecNumber evidence="4 13">3.4.11.2</ecNumber>
    </recommendedName>
</protein>
<evidence type="ECO:0000256" key="9">
    <source>
        <dbReference type="ARBA" id="ARBA00022801"/>
    </source>
</evidence>
<dbReference type="GO" id="GO:0008237">
    <property type="term" value="F:metallopeptidase activity"/>
    <property type="evidence" value="ECO:0007669"/>
    <property type="project" value="UniProtKB-UniRule"/>
</dbReference>
<dbReference type="Gene3D" id="3.30.2010.30">
    <property type="match status" value="1"/>
</dbReference>